<dbReference type="InterPro" id="IPR036388">
    <property type="entry name" value="WH-like_DNA-bd_sf"/>
</dbReference>
<proteinExistence type="predicted"/>
<gene>
    <name evidence="1" type="ORF">HMPREF0446_00927</name>
</gene>
<sequence length="85" mass="9865">MSHFILYHTEDGKVKINLILENGTIWLTQLQIAELFQVSKQTIRKQIKNILEDEELDEKVVVNYQFPATNHVESVVLMSRVAPTK</sequence>
<dbReference type="PANTHER" id="PTHR35810:SF1">
    <property type="entry name" value="CYTOPLASMIC PROTEIN"/>
    <property type="match status" value="1"/>
</dbReference>
<keyword evidence="2" id="KW-1185">Reference proteome</keyword>
<dbReference type="EMBL" id="ACRF02000016">
    <property type="protein sequence ID" value="EEW92939.1"/>
    <property type="molecule type" value="Genomic_DNA"/>
</dbReference>
<comment type="caution">
    <text evidence="1">The sequence shown here is derived from an EMBL/GenBank/DDBJ whole genome shotgun (WGS) entry which is preliminary data.</text>
</comment>
<protein>
    <submittedName>
        <fullName evidence="1">Uncharacterized protein</fullName>
    </submittedName>
</protein>
<organism evidence="1 2">
    <name type="scientific">Granulicatella elegans ATCC 700633</name>
    <dbReference type="NCBI Taxonomy" id="626369"/>
    <lineage>
        <taxon>Bacteria</taxon>
        <taxon>Bacillati</taxon>
        <taxon>Bacillota</taxon>
        <taxon>Bacilli</taxon>
        <taxon>Lactobacillales</taxon>
        <taxon>Carnobacteriaceae</taxon>
        <taxon>Granulicatella</taxon>
    </lineage>
</organism>
<dbReference type="Proteomes" id="UP000002939">
    <property type="component" value="Unassembled WGS sequence"/>
</dbReference>
<dbReference type="HOGENOM" id="CLU_048266_5_2_9"/>
<dbReference type="RefSeq" id="WP_006703204.1">
    <property type="nucleotide sequence ID" value="NZ_KI391971.1"/>
</dbReference>
<reference evidence="1" key="2">
    <citation type="submission" date="2011-10" db="EMBL/GenBank/DDBJ databases">
        <title>The Genome Sequence of Granulicatella elegans ATCC 700633.</title>
        <authorList>
            <consortium name="The Broad Institute Genome Sequencing Platform"/>
            <consortium name="The Broad Institute Genome Sequencing Center for Infectious Disease"/>
            <person name="Earl A."/>
            <person name="Ward D."/>
            <person name="Feldgarden M."/>
            <person name="Gevers D."/>
            <person name="Sibley C.D."/>
            <person name="Field T.R."/>
            <person name="Grinwis M."/>
            <person name="Eshaghurshan C.S."/>
            <person name="Surette M.G."/>
            <person name="Young S.K."/>
            <person name="Zeng Q."/>
            <person name="Gargeya S."/>
            <person name="Fitzgerald M."/>
            <person name="Haas B."/>
            <person name="Abouelleil A."/>
            <person name="Alvarado L."/>
            <person name="Arachchi H.M."/>
            <person name="Berlin A."/>
            <person name="Brown A."/>
            <person name="Chapman S.B."/>
            <person name="Chen Z."/>
            <person name="Dunbar C."/>
            <person name="Freedman E."/>
            <person name="Gearin G."/>
            <person name="Goldberg J."/>
            <person name="Griggs A."/>
            <person name="Gujja S."/>
            <person name="Heiman D."/>
            <person name="Howarth C."/>
            <person name="Larson L."/>
            <person name="Lui A."/>
            <person name="MacDonald P.J.P."/>
            <person name="Montmayeur A."/>
            <person name="Murphy C."/>
            <person name="Neiman D."/>
            <person name="Pearson M."/>
            <person name="Priest M."/>
            <person name="Roberts A."/>
            <person name="Saif S."/>
            <person name="Shea T."/>
            <person name="Shenoy N."/>
            <person name="Sisk P."/>
            <person name="Stolte C."/>
            <person name="Sykes S."/>
            <person name="Wortman J."/>
            <person name="Nusbaum C."/>
            <person name="Birren B."/>
        </authorList>
    </citation>
    <scope>NUCLEOTIDE SEQUENCE [LARGE SCALE GENOMIC DNA]</scope>
    <source>
        <strain evidence="1">ATCC 700633</strain>
    </source>
</reference>
<dbReference type="eggNOG" id="COG3943">
    <property type="taxonomic scope" value="Bacteria"/>
</dbReference>
<dbReference type="AlphaFoldDB" id="D0BLS4"/>
<accession>D0BLS4</accession>
<dbReference type="STRING" id="626369.HMPREF0446_00927"/>
<name>D0BLS4_9LACT</name>
<evidence type="ECO:0000313" key="1">
    <source>
        <dbReference type="EMBL" id="EEW92939.1"/>
    </source>
</evidence>
<evidence type="ECO:0000313" key="2">
    <source>
        <dbReference type="Proteomes" id="UP000002939"/>
    </source>
</evidence>
<dbReference type="Gene3D" id="1.10.10.10">
    <property type="entry name" value="Winged helix-like DNA-binding domain superfamily/Winged helix DNA-binding domain"/>
    <property type="match status" value="1"/>
</dbReference>
<dbReference type="PANTHER" id="PTHR35810">
    <property type="entry name" value="CYTOPLASMIC PROTEIN-RELATED"/>
    <property type="match status" value="1"/>
</dbReference>
<reference evidence="1" key="1">
    <citation type="submission" date="2009-09" db="EMBL/GenBank/DDBJ databases">
        <authorList>
            <consortium name="The Broad Institute Genome Sequencing Platform"/>
            <person name="Ward D."/>
            <person name="Feldgarden M."/>
            <person name="Earl A."/>
            <person name="Young S.K."/>
            <person name="Zeng Q."/>
            <person name="Koehrsen M."/>
            <person name="Alvarado L."/>
            <person name="Berlin A."/>
            <person name="Bochicchio J."/>
            <person name="Borenstein D."/>
            <person name="Chapman S.B."/>
            <person name="Chen Z."/>
            <person name="Engels R."/>
            <person name="Freedman E."/>
            <person name="Gellesch M."/>
            <person name="Goldberg J."/>
            <person name="Griggs A."/>
            <person name="Gujja S."/>
            <person name="Heilman E."/>
            <person name="Heiman D."/>
            <person name="Hepburn T."/>
            <person name="Howarth C."/>
            <person name="Jen D."/>
            <person name="Larson L."/>
            <person name="Lewis B."/>
            <person name="Mehta T."/>
            <person name="Park D."/>
            <person name="Pearson M."/>
            <person name="Roberts A."/>
            <person name="Saif S."/>
            <person name="Shea T."/>
            <person name="Shenoy N."/>
            <person name="Sisk P."/>
            <person name="Stolte C."/>
            <person name="Sykes S."/>
            <person name="Thomson T."/>
            <person name="Walk T."/>
            <person name="White J."/>
            <person name="Yandava C."/>
            <person name="Sibley C.D."/>
            <person name="Field T.R."/>
            <person name="Grinwis M."/>
            <person name="Eshaghurshan C.S."/>
            <person name="Surette M.G."/>
            <person name="Haas B."/>
            <person name="Nusbaum C."/>
            <person name="Birren B."/>
        </authorList>
    </citation>
    <scope>NUCLEOTIDE SEQUENCE [LARGE SCALE GENOMIC DNA]</scope>
    <source>
        <strain evidence="1">ATCC 700633</strain>
    </source>
</reference>